<evidence type="ECO:0000259" key="2">
    <source>
        <dbReference type="Pfam" id="PF10328"/>
    </source>
</evidence>
<dbReference type="AlphaFoldDB" id="A0AAF3ESH5"/>
<dbReference type="Proteomes" id="UP000887575">
    <property type="component" value="Unassembled WGS sequence"/>
</dbReference>
<feature type="transmembrane region" description="Helical" evidence="1">
    <location>
        <begin position="88"/>
        <end position="108"/>
    </location>
</feature>
<accession>A0AAF3ESH5</accession>
<feature type="transmembrane region" description="Helical" evidence="1">
    <location>
        <begin position="238"/>
        <end position="257"/>
    </location>
</feature>
<feature type="transmembrane region" description="Helical" evidence="1">
    <location>
        <begin position="189"/>
        <end position="209"/>
    </location>
</feature>
<protein>
    <recommendedName>
        <fullName evidence="2">7TM GPCR serpentine receptor class x (Srx) domain-containing protein</fullName>
    </recommendedName>
</protein>
<evidence type="ECO:0000313" key="3">
    <source>
        <dbReference type="Proteomes" id="UP000887575"/>
    </source>
</evidence>
<dbReference type="Pfam" id="PF10328">
    <property type="entry name" value="7TM_GPCR_Srx"/>
    <property type="match status" value="1"/>
</dbReference>
<feature type="transmembrane region" description="Helical" evidence="1">
    <location>
        <begin position="16"/>
        <end position="37"/>
    </location>
</feature>
<dbReference type="InterPro" id="IPR019430">
    <property type="entry name" value="7TM_GPCR_serpentine_rcpt_Srx"/>
</dbReference>
<keyword evidence="3" id="KW-1185">Reference proteome</keyword>
<proteinExistence type="predicted"/>
<keyword evidence="1" id="KW-0472">Membrane</keyword>
<evidence type="ECO:0000256" key="1">
    <source>
        <dbReference type="SAM" id="Phobius"/>
    </source>
</evidence>
<sequence length="310" mass="35084">MAPISKIDSTQNAIEIFTMALLSFFGTSFGVAGIHVVQKNSYLKGLVKHYLLLDLIALTMASFGHLIWGLPCCLWNLNELLPFVNRLVGNIVYASMTMGYNARLFLGINRLLAIAFEGKYFKMFESTRLLQYAIMISYPLVVLALLFLPSCGVTFTPNGINHFGFQAECGVRWLILILVSSFKATNWGFASYFFMPLIVIFDSFVFFLMRRRYRNFQKEQKHQANQTKARDLRREYKLALQMGTNAVAMLCAISSKFAKVLLVDAFSYWFASTAFLLLTCLLSNISYALLLRDSTSKKTEKKTISIGANS</sequence>
<dbReference type="Gene3D" id="1.20.1070.10">
    <property type="entry name" value="Rhodopsin 7-helix transmembrane proteins"/>
    <property type="match status" value="1"/>
</dbReference>
<dbReference type="WBParaSite" id="MBELARI_LOCUS16984">
    <property type="protein sequence ID" value="MBELARI_LOCUS16984"/>
    <property type="gene ID" value="MBELARI_LOCUS16984"/>
</dbReference>
<keyword evidence="1" id="KW-0812">Transmembrane</keyword>
<name>A0AAF3ESH5_9BILA</name>
<feature type="domain" description="7TM GPCR serpentine receptor class x (Srx)" evidence="2">
    <location>
        <begin position="22"/>
        <end position="277"/>
    </location>
</feature>
<keyword evidence="1" id="KW-1133">Transmembrane helix</keyword>
<feature type="transmembrane region" description="Helical" evidence="1">
    <location>
        <begin position="129"/>
        <end position="148"/>
    </location>
</feature>
<reference evidence="4" key="1">
    <citation type="submission" date="2024-02" db="UniProtKB">
        <authorList>
            <consortium name="WormBaseParasite"/>
        </authorList>
    </citation>
    <scope>IDENTIFICATION</scope>
</reference>
<evidence type="ECO:0000313" key="4">
    <source>
        <dbReference type="WBParaSite" id="MBELARI_LOCUS16984"/>
    </source>
</evidence>
<organism evidence="3 4">
    <name type="scientific">Mesorhabditis belari</name>
    <dbReference type="NCBI Taxonomy" id="2138241"/>
    <lineage>
        <taxon>Eukaryota</taxon>
        <taxon>Metazoa</taxon>
        <taxon>Ecdysozoa</taxon>
        <taxon>Nematoda</taxon>
        <taxon>Chromadorea</taxon>
        <taxon>Rhabditida</taxon>
        <taxon>Rhabditina</taxon>
        <taxon>Rhabditomorpha</taxon>
        <taxon>Rhabditoidea</taxon>
        <taxon>Rhabditidae</taxon>
        <taxon>Mesorhabditinae</taxon>
        <taxon>Mesorhabditis</taxon>
    </lineage>
</organism>
<feature type="transmembrane region" description="Helical" evidence="1">
    <location>
        <begin position="49"/>
        <end position="68"/>
    </location>
</feature>
<dbReference type="SUPFAM" id="SSF81321">
    <property type="entry name" value="Family A G protein-coupled receptor-like"/>
    <property type="match status" value="1"/>
</dbReference>
<feature type="transmembrane region" description="Helical" evidence="1">
    <location>
        <begin position="269"/>
        <end position="291"/>
    </location>
</feature>